<sequence>MTYRDGQPPRRRPDRSYRPERPSHLDRPDRSGRSDQFGRPPRDYDNAPRRNTSRGADRAELPKEIYQRRRIAALVALLVIIGLLVWALTALGGGGDKDPQGAAATSSAAPTSAASSANESEKASESESVASSEDADSESESASASASESETEPTESESESVEPAAAGKDSCDLGDLKITATSDKANYAPGEQPKFYMSVDNPTKKDCQVNLDKDKLRFEVYDLATNQPVWSDTDCNPAVERGEQTVEAGDKRNFEAVWSRLSSGPDQCGDRAPAPAGAYFLHAVVGDNPSAAYTFNLG</sequence>
<dbReference type="EMBL" id="CP063189">
    <property type="protein sequence ID" value="WCZ33194.1"/>
    <property type="molecule type" value="Genomic_DNA"/>
</dbReference>
<evidence type="ECO:0000256" key="1">
    <source>
        <dbReference type="SAM" id="MobiDB-lite"/>
    </source>
</evidence>
<dbReference type="Proteomes" id="UP001220064">
    <property type="component" value="Chromosome"/>
</dbReference>
<feature type="transmembrane region" description="Helical" evidence="2">
    <location>
        <begin position="71"/>
        <end position="91"/>
    </location>
</feature>
<keyword evidence="2" id="KW-0472">Membrane</keyword>
<proteinExistence type="predicted"/>
<evidence type="ECO:0000313" key="4">
    <source>
        <dbReference type="Proteomes" id="UP001220064"/>
    </source>
</evidence>
<evidence type="ECO:0000313" key="3">
    <source>
        <dbReference type="EMBL" id="WCZ33194.1"/>
    </source>
</evidence>
<feature type="region of interest" description="Disordered" evidence="1">
    <location>
        <begin position="97"/>
        <end position="172"/>
    </location>
</feature>
<feature type="compositionally biased region" description="Acidic residues" evidence="1">
    <location>
        <begin position="149"/>
        <end position="160"/>
    </location>
</feature>
<evidence type="ECO:0000256" key="2">
    <source>
        <dbReference type="SAM" id="Phobius"/>
    </source>
</evidence>
<evidence type="ECO:0008006" key="5">
    <source>
        <dbReference type="Google" id="ProtNLM"/>
    </source>
</evidence>
<accession>A0ABY7UBA3</accession>
<gene>
    <name evidence="3" type="ORF">CMASS_08905</name>
</gene>
<keyword evidence="4" id="KW-1185">Reference proteome</keyword>
<feature type="compositionally biased region" description="Low complexity" evidence="1">
    <location>
        <begin position="102"/>
        <end position="118"/>
    </location>
</feature>
<feature type="compositionally biased region" description="Basic and acidic residues" evidence="1">
    <location>
        <begin position="14"/>
        <end position="33"/>
    </location>
</feature>
<protein>
    <recommendedName>
        <fullName evidence="5">Secreted protein</fullName>
    </recommendedName>
</protein>
<keyword evidence="2" id="KW-0812">Transmembrane</keyword>
<keyword evidence="2" id="KW-1133">Transmembrane helix</keyword>
<reference evidence="3 4" key="1">
    <citation type="submission" date="2020-10" db="EMBL/GenBank/DDBJ databases">
        <title>Complete genome sequence of Corynebacterium massiliense DSM 45435, type strain of Corynebacterium massiliense.</title>
        <authorList>
            <person name="Busche T."/>
            <person name="Kalinowski J."/>
            <person name="Ruckert C."/>
        </authorList>
    </citation>
    <scope>NUCLEOTIDE SEQUENCE [LARGE SCALE GENOMIC DNA]</scope>
    <source>
        <strain evidence="3 4">DSM 45435</strain>
    </source>
</reference>
<name>A0ABY7UBA3_9CORY</name>
<feature type="region of interest" description="Disordered" evidence="1">
    <location>
        <begin position="1"/>
        <end position="61"/>
    </location>
</feature>
<organism evidence="3 4">
    <name type="scientific">Corynebacterium massiliense DSM 45435</name>
    <dbReference type="NCBI Taxonomy" id="1121364"/>
    <lineage>
        <taxon>Bacteria</taxon>
        <taxon>Bacillati</taxon>
        <taxon>Actinomycetota</taxon>
        <taxon>Actinomycetes</taxon>
        <taxon>Mycobacteriales</taxon>
        <taxon>Corynebacteriaceae</taxon>
        <taxon>Corynebacterium</taxon>
    </lineage>
</organism>